<dbReference type="Gene3D" id="3.90.220.20">
    <property type="entry name" value="DNA methylase specificity domains"/>
    <property type="match status" value="1"/>
</dbReference>
<keyword evidence="4" id="KW-0175">Coiled coil</keyword>
<evidence type="ECO:0000313" key="6">
    <source>
        <dbReference type="EMBL" id="TCK71258.1"/>
    </source>
</evidence>
<dbReference type="Pfam" id="PF01420">
    <property type="entry name" value="Methylase_S"/>
    <property type="match status" value="1"/>
</dbReference>
<dbReference type="PANTHER" id="PTHR30408">
    <property type="entry name" value="TYPE-1 RESTRICTION ENZYME ECOKI SPECIFICITY PROTEIN"/>
    <property type="match status" value="1"/>
</dbReference>
<comment type="caution">
    <text evidence="6">The sequence shown here is derived from an EMBL/GenBank/DDBJ whole genome shotgun (WGS) entry which is preliminary data.</text>
</comment>
<sequence>MGDIAERITRKNGDLSVTLPLTISAQEGLIAQTEFFDKQVASKNISNYYVIENGEFAYNKSYSNGYPFGAIKRLDNYNNGVLSVLYIIFKPKDIYSQFLVSYFDSNYWHSEVASIAVEGARNHGLLNISSNDFFDIKLNIPKSLEEQTQIGNFFKQLDDTIANHQRELEKYQKIKLAYLEKMFV</sequence>
<dbReference type="InterPro" id="IPR052021">
    <property type="entry name" value="Type-I_RS_S_subunit"/>
</dbReference>
<keyword evidence="2" id="KW-0680">Restriction system</keyword>
<evidence type="ECO:0000256" key="1">
    <source>
        <dbReference type="ARBA" id="ARBA00010923"/>
    </source>
</evidence>
<dbReference type="EMBL" id="SMGJ01000001">
    <property type="protein sequence ID" value="TCK71258.1"/>
    <property type="molecule type" value="Genomic_DNA"/>
</dbReference>
<evidence type="ECO:0000259" key="5">
    <source>
        <dbReference type="Pfam" id="PF01420"/>
    </source>
</evidence>
<dbReference type="InterPro" id="IPR000055">
    <property type="entry name" value="Restrct_endonuc_typeI_TRD"/>
</dbReference>
<accession>A0A4R1L052</accession>
<evidence type="ECO:0000256" key="2">
    <source>
        <dbReference type="ARBA" id="ARBA00022747"/>
    </source>
</evidence>
<feature type="coiled-coil region" evidence="4">
    <location>
        <begin position="154"/>
        <end position="181"/>
    </location>
</feature>
<dbReference type="InterPro" id="IPR044946">
    <property type="entry name" value="Restrct_endonuc_typeI_TRD_sf"/>
</dbReference>
<evidence type="ECO:0000313" key="7">
    <source>
        <dbReference type="Proteomes" id="UP000295496"/>
    </source>
</evidence>
<comment type="similarity">
    <text evidence="1">Belongs to the type-I restriction system S methylase family.</text>
</comment>
<organism evidence="6 7">
    <name type="scientific">Lonepinella koalarum</name>
    <dbReference type="NCBI Taxonomy" id="53417"/>
    <lineage>
        <taxon>Bacteria</taxon>
        <taxon>Pseudomonadati</taxon>
        <taxon>Pseudomonadota</taxon>
        <taxon>Gammaproteobacteria</taxon>
        <taxon>Pasteurellales</taxon>
        <taxon>Pasteurellaceae</taxon>
        <taxon>Lonepinella</taxon>
    </lineage>
</organism>
<protein>
    <submittedName>
        <fullName evidence="6">Type I restriction enzyme S subunit</fullName>
    </submittedName>
</protein>
<reference evidence="6 7" key="1">
    <citation type="submission" date="2019-03" db="EMBL/GenBank/DDBJ databases">
        <title>Genomic Encyclopedia of Type Strains, Phase IV (KMG-IV): sequencing the most valuable type-strain genomes for metagenomic binning, comparative biology and taxonomic classification.</title>
        <authorList>
            <person name="Goeker M."/>
        </authorList>
    </citation>
    <scope>NUCLEOTIDE SEQUENCE [LARGE SCALE GENOMIC DNA]</scope>
    <source>
        <strain evidence="6 7">DSM 10053</strain>
    </source>
</reference>
<name>A0A4R1L052_9PAST</name>
<dbReference type="GO" id="GO:0009307">
    <property type="term" value="P:DNA restriction-modification system"/>
    <property type="evidence" value="ECO:0007669"/>
    <property type="project" value="UniProtKB-KW"/>
</dbReference>
<keyword evidence="3" id="KW-0238">DNA-binding</keyword>
<dbReference type="PANTHER" id="PTHR30408:SF12">
    <property type="entry name" value="TYPE I RESTRICTION ENZYME MJAVIII SPECIFICITY SUBUNIT"/>
    <property type="match status" value="1"/>
</dbReference>
<dbReference type="AlphaFoldDB" id="A0A4R1L052"/>
<proteinExistence type="inferred from homology"/>
<evidence type="ECO:0000256" key="4">
    <source>
        <dbReference type="SAM" id="Coils"/>
    </source>
</evidence>
<dbReference type="Proteomes" id="UP000295496">
    <property type="component" value="Unassembled WGS sequence"/>
</dbReference>
<keyword evidence="7" id="KW-1185">Reference proteome</keyword>
<dbReference type="GO" id="GO:0003677">
    <property type="term" value="F:DNA binding"/>
    <property type="evidence" value="ECO:0007669"/>
    <property type="project" value="UniProtKB-KW"/>
</dbReference>
<feature type="domain" description="Type I restriction modification DNA specificity" evidence="5">
    <location>
        <begin position="82"/>
        <end position="169"/>
    </location>
</feature>
<gene>
    <name evidence="6" type="ORF">EV692_0326</name>
</gene>
<evidence type="ECO:0000256" key="3">
    <source>
        <dbReference type="ARBA" id="ARBA00023125"/>
    </source>
</evidence>
<dbReference type="SUPFAM" id="SSF116734">
    <property type="entry name" value="DNA methylase specificity domain"/>
    <property type="match status" value="1"/>
</dbReference>